<dbReference type="GO" id="GO:0016787">
    <property type="term" value="F:hydrolase activity"/>
    <property type="evidence" value="ECO:0007669"/>
    <property type="project" value="UniProtKB-KW"/>
</dbReference>
<dbReference type="GO" id="GO:0046872">
    <property type="term" value="F:metal ion binding"/>
    <property type="evidence" value="ECO:0007669"/>
    <property type="project" value="UniProtKB-KW"/>
</dbReference>
<reference evidence="12 13" key="1">
    <citation type="submission" date="2018-01" db="EMBL/GenBank/DDBJ databases">
        <title>Draft genome sequence of Jishengella endophytica.</title>
        <authorList>
            <person name="Sahin N."/>
            <person name="Ay H."/>
            <person name="Saygin H."/>
        </authorList>
    </citation>
    <scope>NUCLEOTIDE SEQUENCE [LARGE SCALE GENOMIC DNA]</scope>
    <source>
        <strain evidence="12 13">DSM 45430</strain>
    </source>
</reference>
<dbReference type="NCBIfam" id="TIGR01587">
    <property type="entry name" value="cas3_core"/>
    <property type="match status" value="1"/>
</dbReference>
<dbReference type="InterPro" id="IPR027417">
    <property type="entry name" value="P-loop_NTPase"/>
</dbReference>
<dbReference type="InterPro" id="IPR006483">
    <property type="entry name" value="CRISPR-assoc_Cas3_HD"/>
</dbReference>
<keyword evidence="9" id="KW-0051">Antiviral defense</keyword>
<keyword evidence="3" id="KW-0540">Nuclease</keyword>
<dbReference type="InterPro" id="IPR038257">
    <property type="entry name" value="CRISPR-assoc_Cas3_HD_sf"/>
</dbReference>
<evidence type="ECO:0000313" key="12">
    <source>
        <dbReference type="EMBL" id="PZF91785.1"/>
    </source>
</evidence>
<protein>
    <submittedName>
        <fullName evidence="12">CRISPR-associated helicase/endonuclease Cas3</fullName>
    </submittedName>
</protein>
<dbReference type="GO" id="GO:0051607">
    <property type="term" value="P:defense response to virus"/>
    <property type="evidence" value="ECO:0007669"/>
    <property type="project" value="UniProtKB-KW"/>
</dbReference>
<keyword evidence="6" id="KW-0378">Hydrolase</keyword>
<dbReference type="InterPro" id="IPR011545">
    <property type="entry name" value="DEAD/DEAH_box_helicase_dom"/>
</dbReference>
<evidence type="ECO:0000256" key="7">
    <source>
        <dbReference type="ARBA" id="ARBA00022806"/>
    </source>
</evidence>
<dbReference type="NCBIfam" id="TIGR01596">
    <property type="entry name" value="cas3_HD"/>
    <property type="match status" value="1"/>
</dbReference>
<dbReference type="SMART" id="SM00487">
    <property type="entry name" value="DEXDc"/>
    <property type="match status" value="1"/>
</dbReference>
<dbReference type="AlphaFoldDB" id="A0A2W2BWW5"/>
<dbReference type="OrthoDB" id="9810236at2"/>
<keyword evidence="8" id="KW-0067">ATP-binding</keyword>
<keyword evidence="7" id="KW-0347">Helicase</keyword>
<keyword evidence="5" id="KW-0547">Nucleotide-binding</keyword>
<gene>
    <name evidence="12" type="ORF">C1I93_20725</name>
</gene>
<dbReference type="InterPro" id="IPR006474">
    <property type="entry name" value="Helicase_Cas3_CRISPR-ass_core"/>
</dbReference>
<evidence type="ECO:0000256" key="5">
    <source>
        <dbReference type="ARBA" id="ARBA00022741"/>
    </source>
</evidence>
<comment type="similarity">
    <text evidence="1">In the N-terminal section; belongs to the CRISPR-associated nuclease Cas3-HD family.</text>
</comment>
<dbReference type="GO" id="GO:0004386">
    <property type="term" value="F:helicase activity"/>
    <property type="evidence" value="ECO:0007669"/>
    <property type="project" value="UniProtKB-KW"/>
</dbReference>
<evidence type="ECO:0000256" key="9">
    <source>
        <dbReference type="ARBA" id="ARBA00023118"/>
    </source>
</evidence>
<dbReference type="InterPro" id="IPR014001">
    <property type="entry name" value="Helicase_ATP-bd"/>
</dbReference>
<dbReference type="Pfam" id="PF22590">
    <property type="entry name" value="Cas3-like_C_2"/>
    <property type="match status" value="1"/>
</dbReference>
<accession>A0A2W2BWW5</accession>
<dbReference type="PROSITE" id="PS51643">
    <property type="entry name" value="HD_CAS3"/>
    <property type="match status" value="1"/>
</dbReference>
<evidence type="ECO:0000256" key="4">
    <source>
        <dbReference type="ARBA" id="ARBA00022723"/>
    </source>
</evidence>
<dbReference type="InterPro" id="IPR054712">
    <property type="entry name" value="Cas3-like_dom"/>
</dbReference>
<keyword evidence="12" id="KW-0255">Endonuclease</keyword>
<evidence type="ECO:0000259" key="10">
    <source>
        <dbReference type="PROSITE" id="PS51192"/>
    </source>
</evidence>
<evidence type="ECO:0000313" key="13">
    <source>
        <dbReference type="Proteomes" id="UP000248627"/>
    </source>
</evidence>
<dbReference type="SUPFAM" id="SSF52540">
    <property type="entry name" value="P-loop containing nucleoside triphosphate hydrolases"/>
    <property type="match status" value="1"/>
</dbReference>
<dbReference type="Pfam" id="PF01966">
    <property type="entry name" value="HD"/>
    <property type="match status" value="1"/>
</dbReference>
<dbReference type="CDD" id="cd17930">
    <property type="entry name" value="DEXHc_cas3"/>
    <property type="match status" value="1"/>
</dbReference>
<evidence type="ECO:0000256" key="3">
    <source>
        <dbReference type="ARBA" id="ARBA00022722"/>
    </source>
</evidence>
<comment type="similarity">
    <text evidence="2">In the central section; belongs to the CRISPR-associated helicase Cas3 family.</text>
</comment>
<dbReference type="GO" id="GO:0004519">
    <property type="term" value="F:endonuclease activity"/>
    <property type="evidence" value="ECO:0007669"/>
    <property type="project" value="UniProtKB-KW"/>
</dbReference>
<dbReference type="PROSITE" id="PS51192">
    <property type="entry name" value="HELICASE_ATP_BIND_1"/>
    <property type="match status" value="1"/>
</dbReference>
<evidence type="ECO:0000259" key="11">
    <source>
        <dbReference type="PROSITE" id="PS51643"/>
    </source>
</evidence>
<comment type="caution">
    <text evidence="12">The sequence shown here is derived from an EMBL/GenBank/DDBJ whole genome shotgun (WGS) entry which is preliminary data.</text>
</comment>
<sequence length="761" mass="84847">MVRGVASTNDHLWAHSASGGERHRLEDHLRDTARLARSFAEPFGMGDLAWWAGLVHDGGKAWCAWQEKLLKVEPSGKRVGLDHKSFGVHLAERHGLEPVMWAVAGHHGGLTSRKEVNGLLGADDAQLGALTDRWADAERRLRTLVPEMFSALPELSTSYVDADAMTREFLVRFLFSCLVDADALDTQAHRMGTAHRLGRDLNGPILLERFLSRRKKFLDNRPKGPMDAHRERVFSEAMTAAEQQPGIFRLTAPTGTAKTIASAGFALRHAVCHGKRRIIVAVPFITITEQNANVYRQLLDPGEAEAERVVLEQHSHVDLGDPEDTEQLQSWRKLASENWDVPFVVTTTVQLFESLFGRMPSRTRKLHRLANSVIILDEVQALPHRLLPQIADALRILVQRFGVTILLSSATQPVLGAFKPFEKLDVREIITDPSALFDECRRVQFEWRVTPKPALADVVTEAASHRQALMVVNTVRDARDAYQAAPTSPDITALHLSTAMCPAHRRAVLDKVRDCLKAKSPIFLVSTSLVEAGVDLDFPVAFRAIGPPDSMSQVAGRCNREGKLGMPGGGLVVIFDPADGGMPPSYKTQVEKAEIYFGPDRDPEDTEALEDYFVDLYDSLGIEAKGRPAQVIRSNRHRWDFRSVTDGPVTGIDARGREARDRKLAFRMIIDDTVPIVVRYGDQQAHNLINECLAELRGPCPDRSAFRRLQPYVVTVRRQLTTKPEVQANLSPVVGDLYEWLGRYDDGHGIVLEPDRQDFLL</sequence>
<dbReference type="EMBL" id="POTX01000159">
    <property type="protein sequence ID" value="PZF91785.1"/>
    <property type="molecule type" value="Genomic_DNA"/>
</dbReference>
<organism evidence="12 13">
    <name type="scientific">Micromonospora endophytica</name>
    <dbReference type="NCBI Taxonomy" id="515350"/>
    <lineage>
        <taxon>Bacteria</taxon>
        <taxon>Bacillati</taxon>
        <taxon>Actinomycetota</taxon>
        <taxon>Actinomycetes</taxon>
        <taxon>Micromonosporales</taxon>
        <taxon>Micromonosporaceae</taxon>
        <taxon>Micromonospora</taxon>
    </lineage>
</organism>
<evidence type="ECO:0000256" key="2">
    <source>
        <dbReference type="ARBA" id="ARBA00009046"/>
    </source>
</evidence>
<evidence type="ECO:0000256" key="6">
    <source>
        <dbReference type="ARBA" id="ARBA00022801"/>
    </source>
</evidence>
<proteinExistence type="inferred from homology"/>
<dbReference type="Pfam" id="PF00270">
    <property type="entry name" value="DEAD"/>
    <property type="match status" value="1"/>
</dbReference>
<feature type="domain" description="Helicase ATP-binding" evidence="10">
    <location>
        <begin position="239"/>
        <end position="430"/>
    </location>
</feature>
<dbReference type="InterPro" id="IPR006674">
    <property type="entry name" value="HD_domain"/>
</dbReference>
<feature type="domain" description="HD Cas3-type" evidence="11">
    <location>
        <begin position="18"/>
        <end position="184"/>
    </location>
</feature>
<dbReference type="CDD" id="cd09641">
    <property type="entry name" value="Cas3''_I"/>
    <property type="match status" value="1"/>
</dbReference>
<dbReference type="Gene3D" id="1.10.3210.30">
    <property type="match status" value="1"/>
</dbReference>
<evidence type="ECO:0000256" key="8">
    <source>
        <dbReference type="ARBA" id="ARBA00022840"/>
    </source>
</evidence>
<dbReference type="SUPFAM" id="SSF109604">
    <property type="entry name" value="HD-domain/PDEase-like"/>
    <property type="match status" value="1"/>
</dbReference>
<name>A0A2W2BWW5_9ACTN</name>
<keyword evidence="4" id="KW-0479">Metal-binding</keyword>
<dbReference type="Proteomes" id="UP000248627">
    <property type="component" value="Unassembled WGS sequence"/>
</dbReference>
<keyword evidence="13" id="KW-1185">Reference proteome</keyword>
<dbReference type="GO" id="GO:0003676">
    <property type="term" value="F:nucleic acid binding"/>
    <property type="evidence" value="ECO:0007669"/>
    <property type="project" value="InterPro"/>
</dbReference>
<dbReference type="GO" id="GO:0005524">
    <property type="term" value="F:ATP binding"/>
    <property type="evidence" value="ECO:0007669"/>
    <property type="project" value="UniProtKB-KW"/>
</dbReference>
<dbReference type="Gene3D" id="3.40.50.300">
    <property type="entry name" value="P-loop containing nucleotide triphosphate hydrolases"/>
    <property type="match status" value="2"/>
</dbReference>
<evidence type="ECO:0000256" key="1">
    <source>
        <dbReference type="ARBA" id="ARBA00006847"/>
    </source>
</evidence>